<reference evidence="7 10" key="2">
    <citation type="submission" date="2015-03" db="EMBL/GenBank/DDBJ databases">
        <authorList>
            <consortium name="Pathogen Informatics"/>
        </authorList>
    </citation>
    <scope>NUCLEOTIDE SEQUENCE [LARGE SCALE GENOMIC DNA]</scope>
    <source>
        <strain evidence="7 10">P00601463</strain>
    </source>
</reference>
<dbReference type="EMBL" id="COPH01000018">
    <property type="protein sequence ID" value="CLW40672.1"/>
    <property type="molecule type" value="Genomic_DNA"/>
</dbReference>
<dbReference type="Proteomes" id="UP000050139">
    <property type="component" value="Unassembled WGS sequence"/>
</dbReference>
<dbReference type="SUPFAM" id="SSF52151">
    <property type="entry name" value="FabD/lysophospholipase-like"/>
    <property type="match status" value="1"/>
</dbReference>
<feature type="active site" description="Proton acceptor" evidence="4">
    <location>
        <position position="430"/>
    </location>
</feature>
<evidence type="ECO:0000313" key="10">
    <source>
        <dbReference type="Proteomes" id="UP000048600"/>
    </source>
</evidence>
<dbReference type="Pfam" id="PF01734">
    <property type="entry name" value="Patatin"/>
    <property type="match status" value="1"/>
</dbReference>
<evidence type="ECO:0000256" key="3">
    <source>
        <dbReference type="ARBA" id="ARBA00023098"/>
    </source>
</evidence>
<reference evidence="9 13" key="5">
    <citation type="submission" date="2018-08" db="EMBL/GenBank/DDBJ databases">
        <authorList>
            <person name="Fokvardsen B D."/>
            <person name="Norman A."/>
        </authorList>
    </citation>
    <scope>NUCLEOTIDE SEQUENCE [LARGE SCALE GENOMIC DNA]</scope>
    <source>
        <strain evidence="9 13">DKC2</strain>
    </source>
</reference>
<dbReference type="InterPro" id="IPR050301">
    <property type="entry name" value="NTE"/>
</dbReference>
<reference evidence="6 11" key="1">
    <citation type="submission" date="2015-03" db="EMBL/GenBank/DDBJ databases">
        <authorList>
            <consortium name="Pathogen Informatics"/>
            <person name="Murphy D."/>
        </authorList>
    </citation>
    <scope>NUCLEOTIDE SEQUENCE [LARGE SCALE GENOMIC DNA]</scope>
    <source>
        <strain evidence="6 11">0268S</strain>
    </source>
</reference>
<feature type="active site" description="Nucleophile" evidence="4">
    <location>
        <position position="237"/>
    </location>
</feature>
<evidence type="ECO:0000313" key="11">
    <source>
        <dbReference type="Proteomes" id="UP000050139"/>
    </source>
</evidence>
<dbReference type="PROSITE" id="PS51635">
    <property type="entry name" value="PNPLA"/>
    <property type="match status" value="1"/>
</dbReference>
<dbReference type="EMBL" id="LR027516">
    <property type="protein sequence ID" value="VCU51376.1"/>
    <property type="molecule type" value="Genomic_DNA"/>
</dbReference>
<evidence type="ECO:0000259" key="5">
    <source>
        <dbReference type="PROSITE" id="PS51635"/>
    </source>
</evidence>
<dbReference type="GO" id="GO:0016787">
    <property type="term" value="F:hydrolase activity"/>
    <property type="evidence" value="ECO:0007669"/>
    <property type="project" value="UniProtKB-UniRule"/>
</dbReference>
<dbReference type="PANTHER" id="PTHR14226:SF78">
    <property type="entry name" value="SLR0060 PROTEIN"/>
    <property type="match status" value="1"/>
</dbReference>
<evidence type="ECO:0000256" key="1">
    <source>
        <dbReference type="ARBA" id="ARBA00022801"/>
    </source>
</evidence>
<reference evidence="8 12" key="4">
    <citation type="submission" date="2017-02" db="EMBL/GenBank/DDBJ databases">
        <title>Protein polymorphisms may explain contrasting epidemiological fitness of two variants of a multidrug-resistant Mycobacterium tuberculosis strain.</title>
        <authorList>
            <person name="Bigi M.M."/>
            <person name="Lopez B."/>
            <person name="Blanco F.C."/>
            <person name="Sasiain M.C."/>
            <person name="De La Barrera S."/>
            <person name="Ritacco V."/>
            <person name="Bigi F."/>
            <person name="Soria M.A."/>
        </authorList>
    </citation>
    <scope>NUCLEOTIDE SEQUENCE [LARGE SCALE GENOMIC DNA]</scope>
    <source>
        <strain evidence="8 12">6548</strain>
    </source>
</reference>
<dbReference type="Proteomes" id="UP000300237">
    <property type="component" value="Chromosome"/>
</dbReference>
<name>A0A0E8NSG4_MYCTX</name>
<protein>
    <submittedName>
        <fullName evidence="6 7">Esterase of the alpha-beta hydrolase superfamily</fullName>
    </submittedName>
    <submittedName>
        <fullName evidence="8">Patatin-like phospholipase</fullName>
    </submittedName>
</protein>
<proteinExistence type="predicted"/>
<dbReference type="EMBL" id="CHKL01000364">
    <property type="protein sequence ID" value="COW62963.1"/>
    <property type="molecule type" value="Genomic_DNA"/>
</dbReference>
<keyword evidence="1 4" id="KW-0378">Hydrolase</keyword>
<keyword evidence="2 4" id="KW-0442">Lipid degradation</keyword>
<evidence type="ECO:0000313" key="12">
    <source>
        <dbReference type="Proteomes" id="UP000189452"/>
    </source>
</evidence>
<feature type="domain" description="PNPLA" evidence="5">
    <location>
        <begin position="204"/>
        <end position="443"/>
    </location>
</feature>
<evidence type="ECO:0000256" key="4">
    <source>
        <dbReference type="PROSITE-ProRule" id="PRU01161"/>
    </source>
</evidence>
<feature type="short sequence motif" description="DGA/G" evidence="4">
    <location>
        <begin position="430"/>
        <end position="432"/>
    </location>
</feature>
<evidence type="ECO:0000313" key="9">
    <source>
        <dbReference type="EMBL" id="VCU51376.1"/>
    </source>
</evidence>
<evidence type="ECO:0000313" key="6">
    <source>
        <dbReference type="EMBL" id="CLW40672.1"/>
    </source>
</evidence>
<dbReference type="InterPro" id="IPR016035">
    <property type="entry name" value="Acyl_Trfase/lysoPLipase"/>
</dbReference>
<reference evidence="8 12" key="3">
    <citation type="submission" date="2016-04" db="EMBL/GenBank/DDBJ databases">
        <authorList>
            <person name="Bigi M."/>
            <person name="Bigi F."/>
            <person name="Soria M.A."/>
        </authorList>
    </citation>
    <scope>NUCLEOTIDE SEQUENCE [LARGE SCALE GENOMIC DNA]</scope>
    <source>
        <strain evidence="8 12">6548</strain>
    </source>
</reference>
<dbReference type="AlphaFoldDB" id="A0A0E8NSG4"/>
<evidence type="ECO:0000313" key="7">
    <source>
        <dbReference type="EMBL" id="COW62963.1"/>
    </source>
</evidence>
<dbReference type="Gene3D" id="3.40.1090.10">
    <property type="entry name" value="Cytosolic phospholipase A2 catalytic domain"/>
    <property type="match status" value="1"/>
</dbReference>
<dbReference type="Proteomes" id="UP000189452">
    <property type="component" value="Chromosome"/>
</dbReference>
<dbReference type="EMBL" id="LWDQ01000001">
    <property type="protein sequence ID" value="OMH61036.1"/>
    <property type="molecule type" value="Genomic_DNA"/>
</dbReference>
<feature type="short sequence motif" description="GXSXG" evidence="4">
    <location>
        <begin position="235"/>
        <end position="239"/>
    </location>
</feature>
<evidence type="ECO:0000313" key="8">
    <source>
        <dbReference type="EMBL" id="OMH61036.1"/>
    </source>
</evidence>
<dbReference type="Proteomes" id="UP000048600">
    <property type="component" value="Unassembled WGS sequence"/>
</dbReference>
<gene>
    <name evidence="8" type="ORF">A4S10_03224</name>
    <name evidence="9" type="ORF">DKC2_3282</name>
    <name evidence="7" type="ORF">ERS007741_02834</name>
    <name evidence="6" type="ORF">ERS094118_02502</name>
</gene>
<dbReference type="PANTHER" id="PTHR14226">
    <property type="entry name" value="NEUROPATHY TARGET ESTERASE/SWISS CHEESE D.MELANOGASTER"/>
    <property type="match status" value="1"/>
</dbReference>
<feature type="short sequence motif" description="GXGXXG" evidence="4">
    <location>
        <begin position="208"/>
        <end position="213"/>
    </location>
</feature>
<sequence>MLAGKLSATHHRSAGTVTAKIDPMPIPFADGMLSRLGRRGAALDLIEEFEDESGEPPASLSPADLLAAEPALLLQKMENRLVRHHLANPDVLSGEQLRKLRYILNFARLADFEPGAAGPGGSRGRGDISVGGQVAPWRSRVVDALYAPLREEPDPVTALEGAKDVLATLVDDQDDQRRVLIERHGSDFSATELDAEVGYKKLVTVLGGGGGAGFVYIGGMQRLLAAGQVPDYMIGSSFGSIIGSLVARELPVPIDEYAEWAKTVSYRAILGPERRRSRHGLAGMFTLRFDQFAHTLLSRADGERMRMSDLAIPFDVVVAGVRRQPYAALPSRFRHRERSTLTLRSLPFLPIGIGPWVAARMWQVAAFIDLRVVKPIVISADGATRDVNVVDAASFSSAIPGVLHHETSDPRMLPILDELCADQDVAAMVDGGAASNVPVELAWERVRDGRLGTRNACYLAFDCFHPHWDPRHLWLVPITQAVQLQMVRNLPYADHLVRFEPTLSPVNLAPSAAAIDRACRWGRDSVEPAIAVTSALLEPTWWEGDRPPAAEPKERTKSAASSMSAVMAAIQAPTGRFRRWRSRHLT</sequence>
<keyword evidence="3 4" id="KW-0443">Lipid metabolism</keyword>
<dbReference type="GO" id="GO:0016042">
    <property type="term" value="P:lipid catabolic process"/>
    <property type="evidence" value="ECO:0007669"/>
    <property type="project" value="UniProtKB-UniRule"/>
</dbReference>
<organism evidence="8 12">
    <name type="scientific">Mycobacterium tuberculosis</name>
    <dbReference type="NCBI Taxonomy" id="1773"/>
    <lineage>
        <taxon>Bacteria</taxon>
        <taxon>Bacillati</taxon>
        <taxon>Actinomycetota</taxon>
        <taxon>Actinomycetes</taxon>
        <taxon>Mycobacteriales</taxon>
        <taxon>Mycobacteriaceae</taxon>
        <taxon>Mycobacterium</taxon>
        <taxon>Mycobacterium tuberculosis complex</taxon>
    </lineage>
</organism>
<evidence type="ECO:0000256" key="2">
    <source>
        <dbReference type="ARBA" id="ARBA00022963"/>
    </source>
</evidence>
<evidence type="ECO:0000313" key="13">
    <source>
        <dbReference type="Proteomes" id="UP000300237"/>
    </source>
</evidence>
<accession>A0A0E8NSG4</accession>
<dbReference type="InterPro" id="IPR002641">
    <property type="entry name" value="PNPLA_dom"/>
</dbReference>